<organism evidence="2 3">
    <name type="scientific">Bern perch virus</name>
    <dbReference type="NCBI Taxonomy" id="2675847"/>
    <lineage>
        <taxon>Viruses</taxon>
        <taxon>Riboviria</taxon>
        <taxon>Orthornavirae</taxon>
        <taxon>Negarnaviricota</taxon>
        <taxon>Polyploviricotina</taxon>
        <taxon>Bunyaviricetes</taxon>
        <taxon>Elliovirales</taxon>
        <taxon>Hantaviridae</taxon>
        <taxon>Actantavirinae</taxon>
        <taxon>Actinovirus</taxon>
        <taxon>Actinovirus bernense</taxon>
    </lineage>
</organism>
<proteinExistence type="predicted"/>
<keyword evidence="1" id="KW-0812">Transmembrane</keyword>
<sequence>MMFLVIGALALLTLPARSKEPRLIIEKEKGYLAFTTGEDGGPWPSFPGEGGLVGTGAHGGRAVLLPPEECSYPCRLEKAGGKGGDLAVLTGIFPSPKWYGSGWASVTSRGSRLEDSAYVLMGTDEESDFNASFGEGLSLSSPKICVVYVEGASESADWLSDVSSHLCRRKVVKVPLSIAAGFDFSKLKNGVEVDIDVTSGLKNHDLGLATLSSVAKRLRSDGHKLFKVSFWNHISPSDAQAFYADFLEMTQGSESSCSWESDLSFENMTRFQGVHKWAIGNVQGSCAFEGRDMTSGMGGFLTSSMSCTPGSKAEVCDFLVPVLPMFLPPESSEILAMRVPGGLALETGMNWGYLNSPMSPFKCGRIGDFPYLMCESYLPFSEIHSICSKDECWPISLRVTRIPVFGGTRKLMGVVRPDIRYFVGASGSTICTESPKPVICEASSEHTSHSWACSEGKCCNSVPVDLFSSGQLVQVVCGESSAVFAWDAISSADTVGKGLSSLKQIYWEGGILTKMLIFAAIFASIRVMFYVFSLVWISKMIRNVVFTLFEVFFKTGHVASKLWCSLVWWSKSYPLCEDCGADTYLVPHSAGCPPFSGNHEGLSGTDTCVYCWAQGRTAIGSRVHWLTNHLGDYLYCIAWLWPLAHFKYLRTLNAVTEVLPIRSAPQVGRRGGYRILPKNLILGLAGIALIQCVGSVELGLTRCVGSQCNVHSETVLRGLWEGDTQCYDITVPGGNPFPVCVTVKGRGMLAVGTIEECGANFIVEQFTKEYCARATTGCSYIPDMSQHEGRPLLHSSSSTWTRTPGCPDTVLNSYCSKAFAVDSTKGFDCLVNIPRSGMRFGREVCITAFGMTSCSSDSPFILGNMTVDFLIETEDESPLPEQLVFSSDGQTRKTSVPLSSFFPATKQTLLETKGILVHQECGLEHSGVSELEVRCKGKPAYSLRALPRWIDSSCSIRRFTPSDDGLSFLIEADGCMKGAFKLTMQLDGTVAPSGSMGEVTALDVGQCGGYTGISENAFCTVTPTCAGMSFCRLSKPVKMILQCGVMSQVHFTGGDAEELIFECGGRSQEIVLSLEDFGERPVQKWERPKSVHIPEAGRGPWDWIIYVLSWILGVAIIALVLFTIIWIVKTYLALKSGKSE</sequence>
<feature type="transmembrane region" description="Helical" evidence="1">
    <location>
        <begin position="515"/>
        <end position="537"/>
    </location>
</feature>
<keyword evidence="3" id="KW-1185">Reference proteome</keyword>
<evidence type="ECO:0000256" key="1">
    <source>
        <dbReference type="SAM" id="Phobius"/>
    </source>
</evidence>
<feature type="transmembrane region" description="Helical" evidence="1">
    <location>
        <begin position="1103"/>
        <end position="1128"/>
    </location>
</feature>
<evidence type="ECO:0000313" key="3">
    <source>
        <dbReference type="Proteomes" id="UP000677280"/>
    </source>
</evidence>
<dbReference type="Proteomes" id="UP000677280">
    <property type="component" value="Genome"/>
</dbReference>
<feature type="transmembrane region" description="Helical" evidence="1">
    <location>
        <begin position="679"/>
        <end position="700"/>
    </location>
</feature>
<accession>A0A6G5X106</accession>
<evidence type="ECO:0000313" key="2">
    <source>
        <dbReference type="EMBL" id="QGM12350.1"/>
    </source>
</evidence>
<dbReference type="RefSeq" id="YP_010088060.1">
    <property type="nucleotide sequence ID" value="NC_055638.1"/>
</dbReference>
<reference evidence="2" key="1">
    <citation type="journal article" date="2021" name="Emerg. Infect. Dis.">
        <title>Novel Filoviruses, Hantavirus, and Rhabdovirus in Freshwater Fish, Switzerland, 2017.</title>
        <authorList>
            <person name="Hierweger M.M."/>
            <person name="Koch M.C."/>
            <person name="Rupp M."/>
            <person name="Maes P."/>
            <person name="Di Paola N."/>
            <person name="Bruggmann R."/>
            <person name="Kuhn J.H."/>
            <person name="Schmidt-Posthaus H."/>
            <person name="Seuberlich T."/>
        </authorList>
    </citation>
    <scope>NUCLEOTIDE SEQUENCE</scope>
    <source>
        <strain evidence="2">BEPV CH17</strain>
    </source>
</reference>
<protein>
    <submittedName>
        <fullName evidence="2">Glycoprotein</fullName>
    </submittedName>
</protein>
<dbReference type="GeneID" id="65348789"/>
<keyword evidence="1" id="KW-1133">Transmembrane helix</keyword>
<dbReference type="KEGG" id="vg:65348789"/>
<name>A0A6G5X106_9VIRU</name>
<dbReference type="EMBL" id="MN510770">
    <property type="protein sequence ID" value="QGM12350.1"/>
    <property type="molecule type" value="Genomic_RNA"/>
</dbReference>
<keyword evidence="1" id="KW-0472">Membrane</keyword>